<dbReference type="Proteomes" id="UP000095287">
    <property type="component" value="Unplaced"/>
</dbReference>
<keyword evidence="1" id="KW-1185">Reference proteome</keyword>
<name>A0A1I8A6P6_9BILA</name>
<evidence type="ECO:0000313" key="1">
    <source>
        <dbReference type="Proteomes" id="UP000095287"/>
    </source>
</evidence>
<dbReference type="AlphaFoldDB" id="A0A1I8A6P6"/>
<protein>
    <submittedName>
        <fullName evidence="2">Uncharacterized protein</fullName>
    </submittedName>
</protein>
<sequence length="131" mass="14496">MLIDNPSISGSGFCEPIKQNNINGLYVSSDTSMGLVLNPDSMSFGAVFVFRNFSLFEMILFSASFSLIPGRQSTCLPGILRCRIIIHFLNSLSLLKVLKDILPVVCSVLVQYWDSIVSQSEWSHAVGFKKT</sequence>
<dbReference type="WBParaSite" id="L893_g3356.t1">
    <property type="protein sequence ID" value="L893_g3356.t1"/>
    <property type="gene ID" value="L893_g3356"/>
</dbReference>
<evidence type="ECO:0000313" key="2">
    <source>
        <dbReference type="WBParaSite" id="L893_g3356.t1"/>
    </source>
</evidence>
<accession>A0A1I8A6P6</accession>
<organism evidence="1 2">
    <name type="scientific">Steinernema glaseri</name>
    <dbReference type="NCBI Taxonomy" id="37863"/>
    <lineage>
        <taxon>Eukaryota</taxon>
        <taxon>Metazoa</taxon>
        <taxon>Ecdysozoa</taxon>
        <taxon>Nematoda</taxon>
        <taxon>Chromadorea</taxon>
        <taxon>Rhabditida</taxon>
        <taxon>Tylenchina</taxon>
        <taxon>Panagrolaimomorpha</taxon>
        <taxon>Strongyloidoidea</taxon>
        <taxon>Steinernematidae</taxon>
        <taxon>Steinernema</taxon>
    </lineage>
</organism>
<reference evidence="2" key="1">
    <citation type="submission" date="2016-11" db="UniProtKB">
        <authorList>
            <consortium name="WormBaseParasite"/>
        </authorList>
    </citation>
    <scope>IDENTIFICATION</scope>
</reference>
<proteinExistence type="predicted"/>